<evidence type="ECO:0000313" key="2">
    <source>
        <dbReference type="EMBL" id="SPJ23726.1"/>
    </source>
</evidence>
<reference evidence="2 3" key="1">
    <citation type="submission" date="2018-03" db="EMBL/GenBank/DDBJ databases">
        <authorList>
            <person name="Keele B.F."/>
        </authorList>
    </citation>
    <scope>NUCLEOTIDE SEQUENCE [LARGE SCALE GENOMIC DNA]</scope>
    <source>
        <strain evidence="2 3">CECT 8504</strain>
    </source>
</reference>
<keyword evidence="3" id="KW-1185">Reference proteome</keyword>
<gene>
    <name evidence="2" type="ORF">PAA8504_01541</name>
</gene>
<protein>
    <submittedName>
        <fullName evidence="2">Uncharacterized protein</fullName>
    </submittedName>
</protein>
<evidence type="ECO:0000313" key="3">
    <source>
        <dbReference type="Proteomes" id="UP000244912"/>
    </source>
</evidence>
<feature type="transmembrane region" description="Helical" evidence="1">
    <location>
        <begin position="42"/>
        <end position="60"/>
    </location>
</feature>
<accession>A0A2R8BUF6</accession>
<keyword evidence="1" id="KW-0472">Membrane</keyword>
<evidence type="ECO:0000256" key="1">
    <source>
        <dbReference type="SAM" id="Phobius"/>
    </source>
</evidence>
<proteinExistence type="predicted"/>
<keyword evidence="1" id="KW-1133">Transmembrane helix</keyword>
<sequence length="68" mass="7729">MRSIWASIAMLVAGLSIVVLRPMFMADEMATSVYERDTGLVWFGWLLLVFGAGMMVFSVVRSRRKKRS</sequence>
<dbReference type="RefSeq" id="WP_108893597.1">
    <property type="nucleotide sequence ID" value="NZ_ONZF01000003.1"/>
</dbReference>
<organism evidence="2 3">
    <name type="scientific">Palleronia abyssalis</name>
    <dbReference type="NCBI Taxonomy" id="1501240"/>
    <lineage>
        <taxon>Bacteria</taxon>
        <taxon>Pseudomonadati</taxon>
        <taxon>Pseudomonadota</taxon>
        <taxon>Alphaproteobacteria</taxon>
        <taxon>Rhodobacterales</taxon>
        <taxon>Roseobacteraceae</taxon>
        <taxon>Palleronia</taxon>
    </lineage>
</organism>
<keyword evidence="1" id="KW-0812">Transmembrane</keyword>
<dbReference type="AlphaFoldDB" id="A0A2R8BUF6"/>
<name>A0A2R8BUF6_9RHOB</name>
<dbReference type="EMBL" id="ONZF01000003">
    <property type="protein sequence ID" value="SPJ23726.1"/>
    <property type="molecule type" value="Genomic_DNA"/>
</dbReference>
<dbReference type="Proteomes" id="UP000244912">
    <property type="component" value="Unassembled WGS sequence"/>
</dbReference>